<keyword evidence="3 6" id="KW-0812">Transmembrane</keyword>
<feature type="domain" description="Major facilitator superfamily (MFS) profile" evidence="7">
    <location>
        <begin position="23"/>
        <end position="486"/>
    </location>
</feature>
<keyword evidence="2" id="KW-0813">Transport</keyword>
<dbReference type="InterPro" id="IPR050930">
    <property type="entry name" value="MFS_Vesicular_Transporter"/>
</dbReference>
<feature type="transmembrane region" description="Helical" evidence="6">
    <location>
        <begin position="190"/>
        <end position="210"/>
    </location>
</feature>
<keyword evidence="9" id="KW-1185">Reference proteome</keyword>
<dbReference type="RefSeq" id="XP_025554048.1">
    <property type="nucleotide sequence ID" value="XM_025691558.1"/>
</dbReference>
<feature type="transmembrane region" description="Helical" evidence="6">
    <location>
        <begin position="328"/>
        <end position="347"/>
    </location>
</feature>
<protein>
    <submittedName>
        <fullName evidence="8">MFS amine transporter</fullName>
    </submittedName>
</protein>
<keyword evidence="5 6" id="KW-0472">Membrane</keyword>
<dbReference type="SUPFAM" id="SSF103473">
    <property type="entry name" value="MFS general substrate transporter"/>
    <property type="match status" value="1"/>
</dbReference>
<dbReference type="CDD" id="cd17325">
    <property type="entry name" value="MFS_MdtG_SLC18_like"/>
    <property type="match status" value="1"/>
</dbReference>
<feature type="transmembrane region" description="Helical" evidence="6">
    <location>
        <begin position="285"/>
        <end position="308"/>
    </location>
</feature>
<dbReference type="VEuPathDB" id="FungiDB:BO97DRAFT_339532"/>
<evidence type="ECO:0000313" key="8">
    <source>
        <dbReference type="EMBL" id="RAL14894.1"/>
    </source>
</evidence>
<dbReference type="PANTHER" id="PTHR23506">
    <property type="entry name" value="GH10249P"/>
    <property type="match status" value="1"/>
</dbReference>
<dbReference type="Pfam" id="PF07690">
    <property type="entry name" value="MFS_1"/>
    <property type="match status" value="1"/>
</dbReference>
<organism evidence="8 9">
    <name type="scientific">Aspergillus homomorphus (strain CBS 101889)</name>
    <dbReference type="NCBI Taxonomy" id="1450537"/>
    <lineage>
        <taxon>Eukaryota</taxon>
        <taxon>Fungi</taxon>
        <taxon>Dikarya</taxon>
        <taxon>Ascomycota</taxon>
        <taxon>Pezizomycotina</taxon>
        <taxon>Eurotiomycetes</taxon>
        <taxon>Eurotiomycetidae</taxon>
        <taxon>Eurotiales</taxon>
        <taxon>Aspergillaceae</taxon>
        <taxon>Aspergillus</taxon>
        <taxon>Aspergillus subgen. Circumdati</taxon>
    </lineage>
</organism>
<feature type="transmembrane region" description="Helical" evidence="6">
    <location>
        <begin position="128"/>
        <end position="151"/>
    </location>
</feature>
<dbReference type="Gene3D" id="1.20.1250.20">
    <property type="entry name" value="MFS general substrate transporter like domains"/>
    <property type="match status" value="1"/>
</dbReference>
<dbReference type="GO" id="GO:0022857">
    <property type="term" value="F:transmembrane transporter activity"/>
    <property type="evidence" value="ECO:0007669"/>
    <property type="project" value="InterPro"/>
</dbReference>
<evidence type="ECO:0000256" key="6">
    <source>
        <dbReference type="SAM" id="Phobius"/>
    </source>
</evidence>
<dbReference type="GO" id="GO:0016020">
    <property type="term" value="C:membrane"/>
    <property type="evidence" value="ECO:0007669"/>
    <property type="project" value="UniProtKB-SubCell"/>
</dbReference>
<dbReference type="EMBL" id="KZ824273">
    <property type="protein sequence ID" value="RAL14894.1"/>
    <property type="molecule type" value="Genomic_DNA"/>
</dbReference>
<keyword evidence="4 6" id="KW-1133">Transmembrane helix</keyword>
<evidence type="ECO:0000256" key="1">
    <source>
        <dbReference type="ARBA" id="ARBA00004141"/>
    </source>
</evidence>
<feature type="transmembrane region" description="Helical" evidence="6">
    <location>
        <begin position="386"/>
        <end position="411"/>
    </location>
</feature>
<evidence type="ECO:0000313" key="9">
    <source>
        <dbReference type="Proteomes" id="UP000248961"/>
    </source>
</evidence>
<feature type="transmembrane region" description="Helical" evidence="6">
    <location>
        <begin position="22"/>
        <end position="48"/>
    </location>
</feature>
<name>A0A395I9S5_ASPHC</name>
<dbReference type="InterPro" id="IPR011701">
    <property type="entry name" value="MFS"/>
</dbReference>
<dbReference type="OrthoDB" id="5086884at2759"/>
<gene>
    <name evidence="8" type="ORF">BO97DRAFT_339532</name>
</gene>
<evidence type="ECO:0000256" key="3">
    <source>
        <dbReference type="ARBA" id="ARBA00022692"/>
    </source>
</evidence>
<dbReference type="STRING" id="1450537.A0A395I9S5"/>
<evidence type="ECO:0000259" key="7">
    <source>
        <dbReference type="PROSITE" id="PS50850"/>
    </source>
</evidence>
<dbReference type="PANTHER" id="PTHR23506:SF23">
    <property type="entry name" value="GH10249P"/>
    <property type="match status" value="1"/>
</dbReference>
<feature type="transmembrane region" description="Helical" evidence="6">
    <location>
        <begin position="432"/>
        <end position="456"/>
    </location>
</feature>
<feature type="transmembrane region" description="Helical" evidence="6">
    <location>
        <begin position="103"/>
        <end position="122"/>
    </location>
</feature>
<comment type="subcellular location">
    <subcellularLocation>
        <location evidence="1">Membrane</location>
        <topology evidence="1">Multi-pass membrane protein</topology>
    </subcellularLocation>
</comment>
<evidence type="ECO:0000256" key="4">
    <source>
        <dbReference type="ARBA" id="ARBA00022989"/>
    </source>
</evidence>
<feature type="transmembrane region" description="Helical" evidence="6">
    <location>
        <begin position="462"/>
        <end position="482"/>
    </location>
</feature>
<proteinExistence type="predicted"/>
<dbReference type="InterPro" id="IPR036259">
    <property type="entry name" value="MFS_trans_sf"/>
</dbReference>
<feature type="transmembrane region" description="Helical" evidence="6">
    <location>
        <begin position="163"/>
        <end position="184"/>
    </location>
</feature>
<feature type="transmembrane region" description="Helical" evidence="6">
    <location>
        <begin position="354"/>
        <end position="374"/>
    </location>
</feature>
<evidence type="ECO:0000256" key="2">
    <source>
        <dbReference type="ARBA" id="ARBA00022448"/>
    </source>
</evidence>
<dbReference type="InterPro" id="IPR020846">
    <property type="entry name" value="MFS_dom"/>
</dbReference>
<dbReference type="Proteomes" id="UP000248961">
    <property type="component" value="Unassembled WGS sequence"/>
</dbReference>
<reference evidence="8 9" key="1">
    <citation type="submission" date="2018-02" db="EMBL/GenBank/DDBJ databases">
        <title>The genomes of Aspergillus section Nigri reveals drivers in fungal speciation.</title>
        <authorList>
            <consortium name="DOE Joint Genome Institute"/>
            <person name="Vesth T.C."/>
            <person name="Nybo J."/>
            <person name="Theobald S."/>
            <person name="Brandl J."/>
            <person name="Frisvad J.C."/>
            <person name="Nielsen K.F."/>
            <person name="Lyhne E.K."/>
            <person name="Kogle M.E."/>
            <person name="Kuo A."/>
            <person name="Riley R."/>
            <person name="Clum A."/>
            <person name="Nolan M."/>
            <person name="Lipzen A."/>
            <person name="Salamov A."/>
            <person name="Henrissat B."/>
            <person name="Wiebenga A."/>
            <person name="De vries R.P."/>
            <person name="Grigoriev I.V."/>
            <person name="Mortensen U.H."/>
            <person name="Andersen M.R."/>
            <person name="Baker S.E."/>
        </authorList>
    </citation>
    <scope>NUCLEOTIDE SEQUENCE [LARGE SCALE GENOMIC DNA]</scope>
    <source>
        <strain evidence="8 9">CBS 101889</strain>
    </source>
</reference>
<accession>A0A395I9S5</accession>
<dbReference type="PROSITE" id="PS50850">
    <property type="entry name" value="MFS"/>
    <property type="match status" value="1"/>
</dbReference>
<dbReference type="GeneID" id="37195847"/>
<dbReference type="AlphaFoldDB" id="A0A395I9S5"/>
<sequence length="497" mass="53000">MLATHHNHPAPWKLAFRSSKTFVTWVVAIACFTDVFIYGMIVPILPIVLKTRVSVPEEDLQQWMSIMLAAFGGGIFFGSRESATLKPTAIFGYFADRSSSRQLPFMIGLLALGGTTVVFWFARTVASLVIARALQGLSAAVVWTVGMALVVDTVGKDQVGAAMGYVSMALTVGTVFGPFIGGIMLSRVGYHSVFLLAIALIVVDISLRLVMVEQKTAAKWLPIKTEESSGLLDSPAGAGCVGYSTLGDQDSASSLCPPDDVLIESPGKERGEPDSSGKATSVPGIVRLICSGKLMVVLVATVVDAILYSSFDTVLPLYVMKTFDWGPMGIGLCFLPLFAPSFASPWIGDAVDRLGALQIAFIGFLLDCPTFLLFQLVTENTIQHQALLVVFLLLAGAASTLQMVSLMVEVGRVTERYEREYPGIFGHQGGTAQAYGLFNVAWSGGQVLGPLMAGLLVDQAGWATMVSTFGVMSGGIAVMIALSDRKVRGGLWEETRG</sequence>
<evidence type="ECO:0000256" key="5">
    <source>
        <dbReference type="ARBA" id="ARBA00023136"/>
    </source>
</evidence>
<feature type="transmembrane region" description="Helical" evidence="6">
    <location>
        <begin position="60"/>
        <end position="78"/>
    </location>
</feature>